<dbReference type="InterPro" id="IPR000073">
    <property type="entry name" value="AB_hydrolase_1"/>
</dbReference>
<dbReference type="STRING" id="670482.SAMN04488542_1439"/>
<dbReference type="Gene3D" id="3.40.50.1820">
    <property type="entry name" value="alpha/beta hydrolase"/>
    <property type="match status" value="1"/>
</dbReference>
<evidence type="ECO:0000313" key="3">
    <source>
        <dbReference type="Proteomes" id="UP000198972"/>
    </source>
</evidence>
<dbReference type="Pfam" id="PF00561">
    <property type="entry name" value="Abhydrolase_1"/>
    <property type="match status" value="1"/>
</dbReference>
<proteinExistence type="predicted"/>
<evidence type="ECO:0000259" key="1">
    <source>
        <dbReference type="Pfam" id="PF00561"/>
    </source>
</evidence>
<dbReference type="OrthoDB" id="9776685at2"/>
<dbReference type="PANTHER" id="PTHR43358">
    <property type="entry name" value="ALPHA/BETA-HYDROLASE"/>
    <property type="match status" value="1"/>
</dbReference>
<dbReference type="SUPFAM" id="SSF53474">
    <property type="entry name" value="alpha/beta-Hydrolases"/>
    <property type="match status" value="1"/>
</dbReference>
<evidence type="ECO:0000313" key="2">
    <source>
        <dbReference type="EMBL" id="SDG43891.1"/>
    </source>
</evidence>
<organism evidence="2 3">
    <name type="scientific">Fontibacillus panacisegetis</name>
    <dbReference type="NCBI Taxonomy" id="670482"/>
    <lineage>
        <taxon>Bacteria</taxon>
        <taxon>Bacillati</taxon>
        <taxon>Bacillota</taxon>
        <taxon>Bacilli</taxon>
        <taxon>Bacillales</taxon>
        <taxon>Paenibacillaceae</taxon>
        <taxon>Fontibacillus</taxon>
    </lineage>
</organism>
<dbReference type="AlphaFoldDB" id="A0A1G7U9D6"/>
<gene>
    <name evidence="2" type="ORF">SAMN04488542_1439</name>
</gene>
<accession>A0A1G7U9D6</accession>
<dbReference type="PANTHER" id="PTHR43358:SF4">
    <property type="entry name" value="ALPHA_BETA HYDROLASE FOLD-1 DOMAIN-CONTAINING PROTEIN"/>
    <property type="match status" value="1"/>
</dbReference>
<name>A0A1G7U9D6_9BACL</name>
<keyword evidence="3" id="KW-1185">Reference proteome</keyword>
<dbReference type="EMBL" id="FNBG01000043">
    <property type="protein sequence ID" value="SDG43891.1"/>
    <property type="molecule type" value="Genomic_DNA"/>
</dbReference>
<dbReference type="Proteomes" id="UP000198972">
    <property type="component" value="Unassembled WGS sequence"/>
</dbReference>
<dbReference type="RefSeq" id="WP_091236038.1">
    <property type="nucleotide sequence ID" value="NZ_FNBG01000043.1"/>
</dbReference>
<dbReference type="InterPro" id="IPR029058">
    <property type="entry name" value="AB_hydrolase_fold"/>
</dbReference>
<dbReference type="InterPro" id="IPR052920">
    <property type="entry name" value="DNA-binding_regulatory"/>
</dbReference>
<sequence>MLTTLMITVLLVLIILNGMTRYAFRQITQMRLQTDESIYNNLEKSGVFSRERFDNLIKKEAHITSKDGLRLSGCVLESHPESKRWAIIVHGYTVSLHVSTQYIDMFEREGFNVLLIDQRRHGNSQGKYTTYGFMEKYDVDCWVNWIIEHYGEDRVIGLHGQSIGGGTVIEYLSIAHPNVKFVVAECPYSDLTELLRHQIKVLNKLPIYPLLPLVNIQMQRRAGFRMQQVSPLRAVRYSSMPLLLIHGTNDNFVPTHMSKSLYEHKRGAKRLLLIEGAVHANVYAVNPQRYTEEVHALIRETLGTLEGSGEISTPASMDQAYLPSI</sequence>
<reference evidence="2 3" key="1">
    <citation type="submission" date="2016-10" db="EMBL/GenBank/DDBJ databases">
        <authorList>
            <person name="de Groot N.N."/>
        </authorList>
    </citation>
    <scope>NUCLEOTIDE SEQUENCE [LARGE SCALE GENOMIC DNA]</scope>
    <source>
        <strain evidence="2 3">DSM 28129</strain>
    </source>
</reference>
<protein>
    <recommendedName>
        <fullName evidence="1">AB hydrolase-1 domain-containing protein</fullName>
    </recommendedName>
</protein>
<feature type="domain" description="AB hydrolase-1" evidence="1">
    <location>
        <begin position="87"/>
        <end position="196"/>
    </location>
</feature>